<dbReference type="InterPro" id="IPR020542">
    <property type="entry name" value="Asp_carbamoyltrfase_reg_C"/>
</dbReference>
<comment type="function">
    <text evidence="1 7">Involved in allosteric regulation of aspartate carbamoyltransferase.</text>
</comment>
<evidence type="ECO:0000313" key="12">
    <source>
        <dbReference type="Proteomes" id="UP000750197"/>
    </source>
</evidence>
<evidence type="ECO:0000313" key="10">
    <source>
        <dbReference type="EMBL" id="MBX8632079.1"/>
    </source>
</evidence>
<feature type="binding site" evidence="7">
    <location>
        <position position="137"/>
    </location>
    <ligand>
        <name>Zn(2+)</name>
        <dbReference type="ChEBI" id="CHEBI:29105"/>
    </ligand>
</feature>
<comment type="caution">
    <text evidence="11">The sequence shown here is derived from an EMBL/GenBank/DDBJ whole genome shotgun (WGS) entry which is preliminary data.</text>
</comment>
<comment type="cofactor">
    <cofactor evidence="7">
        <name>Zn(2+)</name>
        <dbReference type="ChEBI" id="CHEBI:29105"/>
    </cofactor>
    <text evidence="7">Binds 1 zinc ion per subunit.</text>
</comment>
<keyword evidence="5 7" id="KW-0862">Zinc</keyword>
<evidence type="ECO:0000256" key="1">
    <source>
        <dbReference type="ARBA" id="ARBA00002565"/>
    </source>
</evidence>
<evidence type="ECO:0000256" key="2">
    <source>
        <dbReference type="ARBA" id="ARBA00010498"/>
    </source>
</evidence>
<gene>
    <name evidence="7" type="primary">pyrI</name>
    <name evidence="10" type="ORF">J9259_06140</name>
    <name evidence="11" type="ORF">KIY12_01520</name>
</gene>
<comment type="similarity">
    <text evidence="2 7">Belongs to the PyrI family.</text>
</comment>
<dbReference type="GO" id="GO:0006207">
    <property type="term" value="P:'de novo' pyrimidine nucleobase biosynthetic process"/>
    <property type="evidence" value="ECO:0007669"/>
    <property type="project" value="InterPro"/>
</dbReference>
<dbReference type="InterPro" id="IPR036792">
    <property type="entry name" value="Asp_carbatrfase_reg_C_sf"/>
</dbReference>
<dbReference type="GO" id="GO:0009347">
    <property type="term" value="C:aspartate carbamoyltransferase complex"/>
    <property type="evidence" value="ECO:0007669"/>
    <property type="project" value="InterPro"/>
</dbReference>
<proteinExistence type="inferred from homology"/>
<name>A0A8J7YSQ5_9ARCH</name>
<dbReference type="Pfam" id="PF02748">
    <property type="entry name" value="PyrI_C"/>
    <property type="match status" value="1"/>
</dbReference>
<dbReference type="Proteomes" id="UP000716004">
    <property type="component" value="Unassembled WGS sequence"/>
</dbReference>
<reference evidence="11" key="1">
    <citation type="submission" date="2021-05" db="EMBL/GenBank/DDBJ databases">
        <title>Genomic insights into ecological role and evolution of a novel Thermoplasmata order Candidatus Sysuiplasmatales.</title>
        <authorList>
            <person name="Yuan Y."/>
        </authorList>
    </citation>
    <scope>NUCLEOTIDE SEQUENCE</scope>
    <source>
        <strain evidence="11">TUT19-bin139</strain>
        <strain evidence="10">YP2-bin.285</strain>
    </source>
</reference>
<dbReference type="GO" id="GO:0046872">
    <property type="term" value="F:metal ion binding"/>
    <property type="evidence" value="ECO:0007669"/>
    <property type="project" value="UniProtKB-KW"/>
</dbReference>
<dbReference type="Proteomes" id="UP000750197">
    <property type="component" value="Unassembled WGS sequence"/>
</dbReference>
<dbReference type="EMBL" id="JAHEAC010000006">
    <property type="protein sequence ID" value="MBX8643397.1"/>
    <property type="molecule type" value="Genomic_DNA"/>
</dbReference>
<evidence type="ECO:0000256" key="4">
    <source>
        <dbReference type="ARBA" id="ARBA00022723"/>
    </source>
</evidence>
<evidence type="ECO:0000259" key="8">
    <source>
        <dbReference type="Pfam" id="PF01948"/>
    </source>
</evidence>
<accession>A0A8J7YSQ5</accession>
<dbReference type="PANTHER" id="PTHR35805">
    <property type="entry name" value="ASPARTATE CARBAMOYLTRANSFERASE REGULATORY CHAIN"/>
    <property type="match status" value="1"/>
</dbReference>
<comment type="subunit">
    <text evidence="7">Contains catalytic and regulatory chains.</text>
</comment>
<dbReference type="InterPro" id="IPR020545">
    <property type="entry name" value="Asp_carbamoyltransf_reg_N"/>
</dbReference>
<sequence>MKELKVQPIRNGTVIDHIETGMALNVLRILGITGESIKSTISVAMHVRSKKEEWKDIVKIEDRELYAKEVDRIALIAPRATINIIRDFNVAEKRKVRIPEVVRGIVRCSNPNCITNSNEPAETQFSVVRERPLTLKCHYCDRVQSRIEEYIL</sequence>
<evidence type="ECO:0000256" key="5">
    <source>
        <dbReference type="ARBA" id="ARBA00022833"/>
    </source>
</evidence>
<feature type="binding site" evidence="7">
    <location>
        <position position="108"/>
    </location>
    <ligand>
        <name>Zn(2+)</name>
        <dbReference type="ChEBI" id="CHEBI:29105"/>
    </ligand>
</feature>
<dbReference type="GO" id="GO:0006221">
    <property type="term" value="P:pyrimidine nucleotide biosynthetic process"/>
    <property type="evidence" value="ECO:0007669"/>
    <property type="project" value="UniProtKB-UniRule"/>
</dbReference>
<keyword evidence="6 7" id="KW-0665">Pyrimidine biosynthesis</keyword>
<dbReference type="Gene3D" id="2.30.30.20">
    <property type="entry name" value="Aspartate carbamoyltransferase regulatory subunit, C-terminal domain"/>
    <property type="match status" value="1"/>
</dbReference>
<feature type="domain" description="Aspartate carbamoyltransferase regulatory subunit C-terminal" evidence="9">
    <location>
        <begin position="102"/>
        <end position="146"/>
    </location>
</feature>
<dbReference type="EMBL" id="JAGVSJ010000014">
    <property type="protein sequence ID" value="MBX8632079.1"/>
    <property type="molecule type" value="Genomic_DNA"/>
</dbReference>
<dbReference type="Gene3D" id="3.30.70.140">
    <property type="entry name" value="Aspartate carbamoyltransferase regulatory subunit, N-terminal domain"/>
    <property type="match status" value="1"/>
</dbReference>
<dbReference type="SUPFAM" id="SSF54893">
    <property type="entry name" value="Aspartate carbamoyltransferase, Regulatory-chain, N-terminal domain"/>
    <property type="match status" value="1"/>
</dbReference>
<dbReference type="SUPFAM" id="SSF57825">
    <property type="entry name" value="Aspartate carbamoyltransferase, Regulatory-chain, C-terminal domain"/>
    <property type="match status" value="1"/>
</dbReference>
<dbReference type="NCBIfam" id="TIGR00240">
    <property type="entry name" value="ATCase_reg"/>
    <property type="match status" value="1"/>
</dbReference>
<evidence type="ECO:0000256" key="3">
    <source>
        <dbReference type="ARBA" id="ARBA00021764"/>
    </source>
</evidence>
<organism evidence="11 12">
    <name type="scientific">Candidatus Sysuiplasma superficiale</name>
    <dbReference type="NCBI Taxonomy" id="2823368"/>
    <lineage>
        <taxon>Archaea</taxon>
        <taxon>Methanobacteriati</taxon>
        <taxon>Thermoplasmatota</taxon>
        <taxon>Thermoplasmata</taxon>
        <taxon>Candidatus Sysuiplasmatales</taxon>
        <taxon>Candidatus Sysuiplasmataceae</taxon>
        <taxon>Candidatus Sysuiplasma</taxon>
    </lineage>
</organism>
<dbReference type="Pfam" id="PF01948">
    <property type="entry name" value="PyrI"/>
    <property type="match status" value="1"/>
</dbReference>
<protein>
    <recommendedName>
        <fullName evidence="3 7">Aspartate carbamoyltransferase regulatory chain</fullName>
    </recommendedName>
</protein>
<feature type="binding site" evidence="7">
    <location>
        <position position="140"/>
    </location>
    <ligand>
        <name>Zn(2+)</name>
        <dbReference type="ChEBI" id="CHEBI:29105"/>
    </ligand>
</feature>
<dbReference type="HAMAP" id="MF_00002">
    <property type="entry name" value="Asp_carb_tr_reg"/>
    <property type="match status" value="1"/>
</dbReference>
<evidence type="ECO:0000313" key="11">
    <source>
        <dbReference type="EMBL" id="MBX8643397.1"/>
    </source>
</evidence>
<dbReference type="InterPro" id="IPR002801">
    <property type="entry name" value="Asp_carbamoylTrfase_reg"/>
</dbReference>
<feature type="binding site" evidence="7">
    <location>
        <position position="113"/>
    </location>
    <ligand>
        <name>Zn(2+)</name>
        <dbReference type="ChEBI" id="CHEBI:29105"/>
    </ligand>
</feature>
<dbReference type="AlphaFoldDB" id="A0A8J7YSQ5"/>
<dbReference type="InterPro" id="IPR036793">
    <property type="entry name" value="Asp_carbatrfase_reg_N_sf"/>
</dbReference>
<evidence type="ECO:0000256" key="6">
    <source>
        <dbReference type="ARBA" id="ARBA00022975"/>
    </source>
</evidence>
<keyword evidence="4 7" id="KW-0479">Metal-binding</keyword>
<evidence type="ECO:0000256" key="7">
    <source>
        <dbReference type="HAMAP-Rule" id="MF_00002"/>
    </source>
</evidence>
<feature type="domain" description="Aspartate carbamoyltransferase regulatory subunit N-terminal" evidence="8">
    <location>
        <begin position="4"/>
        <end position="96"/>
    </location>
</feature>
<evidence type="ECO:0000259" key="9">
    <source>
        <dbReference type="Pfam" id="PF02748"/>
    </source>
</evidence>
<dbReference type="PANTHER" id="PTHR35805:SF1">
    <property type="entry name" value="ASPARTATE CARBAMOYLTRANSFERASE REGULATORY CHAIN"/>
    <property type="match status" value="1"/>
</dbReference>